<feature type="transmembrane region" description="Helical" evidence="10">
    <location>
        <begin position="18"/>
        <end position="36"/>
    </location>
</feature>
<evidence type="ECO:0000313" key="11">
    <source>
        <dbReference type="EMBL" id="QDX31223.1"/>
    </source>
</evidence>
<evidence type="ECO:0000256" key="4">
    <source>
        <dbReference type="ARBA" id="ARBA00022475"/>
    </source>
</evidence>
<dbReference type="Pfam" id="PF04612">
    <property type="entry name" value="T2SSM"/>
    <property type="match status" value="1"/>
</dbReference>
<gene>
    <name evidence="11" type="ORF">Dpoa569_0003214</name>
</gene>
<evidence type="ECO:0000256" key="8">
    <source>
        <dbReference type="ARBA" id="ARBA00022989"/>
    </source>
</evidence>
<dbReference type="RefSeq" id="WP_042868736.1">
    <property type="nucleotide sequence ID" value="NZ_CM001975.1"/>
</dbReference>
<evidence type="ECO:0000256" key="9">
    <source>
        <dbReference type="ARBA" id="ARBA00023136"/>
    </source>
</evidence>
<keyword evidence="6 10" id="KW-0812">Transmembrane</keyword>
<dbReference type="InterPro" id="IPR007690">
    <property type="entry name" value="T2SS_GspM"/>
</dbReference>
<evidence type="ECO:0000256" key="3">
    <source>
        <dbReference type="ARBA" id="ARBA00022448"/>
    </source>
</evidence>
<proteinExistence type="inferred from homology"/>
<evidence type="ECO:0000256" key="5">
    <source>
        <dbReference type="ARBA" id="ARBA00022519"/>
    </source>
</evidence>
<keyword evidence="8 10" id="KW-1133">Transmembrane helix</keyword>
<keyword evidence="5" id="KW-0997">Cell inner membrane</keyword>
<comment type="similarity">
    <text evidence="2">Belongs to the GSP M family.</text>
</comment>
<dbReference type="GO" id="GO:0015628">
    <property type="term" value="P:protein secretion by the type II secretion system"/>
    <property type="evidence" value="ECO:0007669"/>
    <property type="project" value="InterPro"/>
</dbReference>
<evidence type="ECO:0000256" key="2">
    <source>
        <dbReference type="ARBA" id="ARBA00010637"/>
    </source>
</evidence>
<dbReference type="Gene3D" id="3.30.1360.100">
    <property type="entry name" value="General secretion pathway protein M, EpsM"/>
    <property type="match status" value="1"/>
</dbReference>
<dbReference type="AlphaFoldDB" id="A0A5B8IAS0"/>
<organism evidence="11 12">
    <name type="scientific">Dickeya poaceiphila</name>
    <dbReference type="NCBI Taxonomy" id="568768"/>
    <lineage>
        <taxon>Bacteria</taxon>
        <taxon>Pseudomonadati</taxon>
        <taxon>Pseudomonadota</taxon>
        <taxon>Gammaproteobacteria</taxon>
        <taxon>Enterobacterales</taxon>
        <taxon>Pectobacteriaceae</taxon>
        <taxon>Dickeya</taxon>
    </lineage>
</organism>
<reference evidence="11 12" key="1">
    <citation type="journal article" date="2019" name="Environ. Microbiol.">
        <title>The phytopathogenic nature of Dickeya aquatica 174/2 and the dynamic early evolution of Dickeya pathogenicity.</title>
        <authorList>
            <person name="Duprey A."/>
            <person name="Taib N."/>
            <person name="Leonard S."/>
            <person name="Garin T."/>
            <person name="Flandrois J.P."/>
            <person name="Nasser W."/>
            <person name="Brochier-Armanet C."/>
            <person name="Reverchon S."/>
        </authorList>
    </citation>
    <scope>NUCLEOTIDE SEQUENCE [LARGE SCALE GENOMIC DNA]</scope>
    <source>
        <strain evidence="11 12">NCPPB 569</strain>
    </source>
</reference>
<keyword evidence="4" id="KW-1003">Cell membrane</keyword>
<keyword evidence="9 10" id="KW-0472">Membrane</keyword>
<keyword evidence="12" id="KW-1185">Reference proteome</keyword>
<evidence type="ECO:0000256" key="7">
    <source>
        <dbReference type="ARBA" id="ARBA00022927"/>
    </source>
</evidence>
<dbReference type="STRING" id="568768.GCA_000406125_00745"/>
<dbReference type="EMBL" id="CP042220">
    <property type="protein sequence ID" value="QDX31223.1"/>
    <property type="molecule type" value="Genomic_DNA"/>
</dbReference>
<protein>
    <submittedName>
        <fullName evidence="11">Type II secretion system protein M</fullName>
    </submittedName>
</protein>
<sequence length="157" mass="17570">MSAVLRTWCTLSQVQRRWLAGMGVSVILLFALFVHLREKSAQLHQASVWAAQQQDFTVWLAARPDKKMLALPLPEVLQRSAPPATLAFSFQNHQREAVLASPAVVHFNELFLWLSALQQQYGIRVVLLDAVPAGEPGDIRLMHLGLHSSDPIEAEKE</sequence>
<evidence type="ECO:0000313" key="12">
    <source>
        <dbReference type="Proteomes" id="UP000320591"/>
    </source>
</evidence>
<evidence type="ECO:0000256" key="10">
    <source>
        <dbReference type="SAM" id="Phobius"/>
    </source>
</evidence>
<evidence type="ECO:0000256" key="1">
    <source>
        <dbReference type="ARBA" id="ARBA00004377"/>
    </source>
</evidence>
<dbReference type="SUPFAM" id="SSF103054">
    <property type="entry name" value="General secretion pathway protein M, EpsM"/>
    <property type="match status" value="1"/>
</dbReference>
<dbReference type="GO" id="GO:0015627">
    <property type="term" value="C:type II protein secretion system complex"/>
    <property type="evidence" value="ECO:0007669"/>
    <property type="project" value="InterPro"/>
</dbReference>
<comment type="subcellular location">
    <subcellularLocation>
        <location evidence="1">Cell inner membrane</location>
        <topology evidence="1">Single-pass membrane protein</topology>
    </subcellularLocation>
</comment>
<dbReference type="InterPro" id="IPR023229">
    <property type="entry name" value="T2SS_M_periplasmic_sf"/>
</dbReference>
<name>A0A5B8IAS0_9GAMM</name>
<accession>A0A5B8IAS0</accession>
<dbReference type="OrthoDB" id="6624834at2"/>
<dbReference type="KEGG" id="dic:Dpoa569_0003214"/>
<dbReference type="Proteomes" id="UP000320591">
    <property type="component" value="Chromosome"/>
</dbReference>
<evidence type="ECO:0000256" key="6">
    <source>
        <dbReference type="ARBA" id="ARBA00022692"/>
    </source>
</evidence>
<keyword evidence="3" id="KW-0813">Transport</keyword>
<keyword evidence="7" id="KW-0653">Protein transport</keyword>
<dbReference type="GO" id="GO:0005886">
    <property type="term" value="C:plasma membrane"/>
    <property type="evidence" value="ECO:0007669"/>
    <property type="project" value="UniProtKB-SubCell"/>
</dbReference>